<dbReference type="SUPFAM" id="SSF49452">
    <property type="entry name" value="Starch-binding domain-like"/>
    <property type="match status" value="1"/>
</dbReference>
<feature type="signal peptide" evidence="7">
    <location>
        <begin position="1"/>
        <end position="48"/>
    </location>
</feature>
<evidence type="ECO:0000256" key="4">
    <source>
        <dbReference type="ARBA" id="ARBA00022525"/>
    </source>
</evidence>
<keyword evidence="9" id="KW-1185">Reference proteome</keyword>
<dbReference type="InterPro" id="IPR008969">
    <property type="entry name" value="CarboxyPept-like_regulatory"/>
</dbReference>
<evidence type="ECO:0000313" key="9">
    <source>
        <dbReference type="Proteomes" id="UP000248333"/>
    </source>
</evidence>
<evidence type="ECO:0000256" key="6">
    <source>
        <dbReference type="ARBA" id="ARBA00030238"/>
    </source>
</evidence>
<dbReference type="SUPFAM" id="SSF49464">
    <property type="entry name" value="Carboxypeptidase regulatory domain-like"/>
    <property type="match status" value="1"/>
</dbReference>
<evidence type="ECO:0000256" key="7">
    <source>
        <dbReference type="SAM" id="SignalP"/>
    </source>
</evidence>
<evidence type="ECO:0000313" key="8">
    <source>
        <dbReference type="EMBL" id="PYC73482.1"/>
    </source>
</evidence>
<comment type="catalytic activity">
    <reaction evidence="1">
        <text>Endohydrolysis of (1-&gt;4)-alpha-D-glucosidic linkages in polysaccharides containing three or more (1-&gt;4)-alpha-linked D-glucose units.</text>
        <dbReference type="EC" id="3.2.1.1"/>
    </reaction>
</comment>
<dbReference type="InterPro" id="IPR013784">
    <property type="entry name" value="Carb-bd-like_fold"/>
</dbReference>
<organism evidence="8 9">
    <name type="scientific">Micromonospora arborensis</name>
    <dbReference type="NCBI Taxonomy" id="2116518"/>
    <lineage>
        <taxon>Bacteria</taxon>
        <taxon>Bacillati</taxon>
        <taxon>Actinomycetota</taxon>
        <taxon>Actinomycetes</taxon>
        <taxon>Micromonosporales</taxon>
        <taxon>Micromonosporaceae</taxon>
        <taxon>Micromonospora</taxon>
    </lineage>
</organism>
<dbReference type="GO" id="GO:0030246">
    <property type="term" value="F:carbohydrate binding"/>
    <property type="evidence" value="ECO:0007669"/>
    <property type="project" value="InterPro"/>
</dbReference>
<dbReference type="PANTHER" id="PTHR36108:SF13">
    <property type="entry name" value="COLOSSIN-B-RELATED"/>
    <property type="match status" value="1"/>
</dbReference>
<protein>
    <recommendedName>
        <fullName evidence="3">alpha-amylase</fullName>
        <ecNumber evidence="3">3.2.1.1</ecNumber>
    </recommendedName>
    <alternativeName>
        <fullName evidence="6">1,4-alpha-D-glucan glucanohydrolase</fullName>
    </alternativeName>
</protein>
<dbReference type="Gene3D" id="2.60.40.10">
    <property type="entry name" value="Immunoglobulins"/>
    <property type="match status" value="1"/>
</dbReference>
<dbReference type="EMBL" id="PYBV01000009">
    <property type="protein sequence ID" value="PYC73482.1"/>
    <property type="molecule type" value="Genomic_DNA"/>
</dbReference>
<evidence type="ECO:0000256" key="5">
    <source>
        <dbReference type="ARBA" id="ARBA00022729"/>
    </source>
</evidence>
<keyword evidence="4" id="KW-0964">Secreted</keyword>
<dbReference type="Proteomes" id="UP000248333">
    <property type="component" value="Unassembled WGS sequence"/>
</dbReference>
<gene>
    <name evidence="8" type="ORF">C7C45_07440</name>
</gene>
<dbReference type="OrthoDB" id="3632511at2"/>
<sequence length="614" mass="64717">MYPTGKSGPAWTPGRNGDNMNSRVLRALGAAAMAGLMAVMGLTGPAQAAEAAGLDGTITNKLTGEPVAGAGIVIQQQDGSNWNFTNSDTDGRFAFPDTPAGEYTVQVNANGYVEEYLYGHQNSWEADLITVPATLQIPLMPIQYGDVAGRVVDQKGAGIAHVGVQLRRGANWVADTVTNNQGRYRFERIETTSNYTAQFTFPSGQVLFNGGVESEYDAPPFTVTANKTTTVNLTRPPVGNLMVRAVDKKTGAAIAGYCWYPQDGPFSFHTTCTDELGRARFQDMPVGTYRGGGYDPNKVYVNGLFGPVTVTENETTRATVKLEKSVSLHVDLVDAATGDPVNGACVTLADPVYTDVGQNGRCGSEVDYDNLFAEEHFRLFVAPYDEEHGAQWVSKTGGGTGDPAKAKVFKPVPGERIRVTVKLDGAGSVTGVVRDAATGTAVRDVCPTPTGPAFSYTEGPNANCTYDGGQYTIRNLGPYQWKLAFPAYDGQHAWAWSGNAVSRASATPVQVVAGETVTLDAALPATGTISGTVTVPDGTCLTCVGITAVDATTGDWAGIQPSVRSDGTFTMKGLNTQDVRLLYSVGDGRVAYPNLIHTTAGKAVTGITITVPAA</sequence>
<dbReference type="EC" id="3.2.1.1" evidence="3"/>
<dbReference type="GO" id="GO:0005975">
    <property type="term" value="P:carbohydrate metabolic process"/>
    <property type="evidence" value="ECO:0007669"/>
    <property type="project" value="UniProtKB-ARBA"/>
</dbReference>
<evidence type="ECO:0000256" key="3">
    <source>
        <dbReference type="ARBA" id="ARBA00012595"/>
    </source>
</evidence>
<dbReference type="Pfam" id="PF13620">
    <property type="entry name" value="CarboxypepD_reg"/>
    <property type="match status" value="1"/>
</dbReference>
<feature type="chain" id="PRO_5016311171" description="alpha-amylase" evidence="7">
    <location>
        <begin position="49"/>
        <end position="614"/>
    </location>
</feature>
<dbReference type="PANTHER" id="PTHR36108">
    <property type="entry name" value="COLOSSIN-B-RELATED"/>
    <property type="match status" value="1"/>
</dbReference>
<dbReference type="GO" id="GO:0004556">
    <property type="term" value="F:alpha-amylase activity"/>
    <property type="evidence" value="ECO:0007669"/>
    <property type="project" value="UniProtKB-EC"/>
</dbReference>
<evidence type="ECO:0000256" key="2">
    <source>
        <dbReference type="ARBA" id="ARBA00007257"/>
    </source>
</evidence>
<dbReference type="AlphaFoldDB" id="A0A318NN92"/>
<accession>A0A318NN92</accession>
<proteinExistence type="inferred from homology"/>
<evidence type="ECO:0000256" key="1">
    <source>
        <dbReference type="ARBA" id="ARBA00000548"/>
    </source>
</evidence>
<name>A0A318NN92_9ACTN</name>
<dbReference type="InterPro" id="IPR013783">
    <property type="entry name" value="Ig-like_fold"/>
</dbReference>
<reference evidence="8 9" key="1">
    <citation type="submission" date="2018-03" db="EMBL/GenBank/DDBJ databases">
        <title>Bioinformatic expansion and discovery of thiopeptide antibiotics.</title>
        <authorList>
            <person name="Schwalen C.J."/>
            <person name="Hudson G.A."/>
            <person name="Mitchell D.A."/>
        </authorList>
    </citation>
    <scope>NUCLEOTIDE SEQUENCE [LARGE SCALE GENOMIC DNA]</scope>
    <source>
        <strain evidence="8 9">NRRL 8041</strain>
    </source>
</reference>
<dbReference type="Gene3D" id="2.60.40.1120">
    <property type="entry name" value="Carboxypeptidase-like, regulatory domain"/>
    <property type="match status" value="1"/>
</dbReference>
<comment type="caution">
    <text evidence="8">The sequence shown here is derived from an EMBL/GenBank/DDBJ whole genome shotgun (WGS) entry which is preliminary data.</text>
</comment>
<comment type="similarity">
    <text evidence="2">Belongs to the serine-aspartate repeat-containing protein (SDr) family.</text>
</comment>
<keyword evidence="5 7" id="KW-0732">Signal</keyword>